<gene>
    <name evidence="1" type="ORF">RJT34_32138</name>
</gene>
<evidence type="ECO:0000313" key="2">
    <source>
        <dbReference type="Proteomes" id="UP001359559"/>
    </source>
</evidence>
<protein>
    <submittedName>
        <fullName evidence="1">Uncharacterized protein</fullName>
    </submittedName>
</protein>
<keyword evidence="2" id="KW-1185">Reference proteome</keyword>
<organism evidence="1 2">
    <name type="scientific">Clitoria ternatea</name>
    <name type="common">Butterfly pea</name>
    <dbReference type="NCBI Taxonomy" id="43366"/>
    <lineage>
        <taxon>Eukaryota</taxon>
        <taxon>Viridiplantae</taxon>
        <taxon>Streptophyta</taxon>
        <taxon>Embryophyta</taxon>
        <taxon>Tracheophyta</taxon>
        <taxon>Spermatophyta</taxon>
        <taxon>Magnoliopsida</taxon>
        <taxon>eudicotyledons</taxon>
        <taxon>Gunneridae</taxon>
        <taxon>Pentapetalae</taxon>
        <taxon>rosids</taxon>
        <taxon>fabids</taxon>
        <taxon>Fabales</taxon>
        <taxon>Fabaceae</taxon>
        <taxon>Papilionoideae</taxon>
        <taxon>50 kb inversion clade</taxon>
        <taxon>NPAAA clade</taxon>
        <taxon>indigoferoid/millettioid clade</taxon>
        <taxon>Phaseoleae</taxon>
        <taxon>Clitoria</taxon>
    </lineage>
</organism>
<proteinExistence type="predicted"/>
<comment type="caution">
    <text evidence="1">The sequence shown here is derived from an EMBL/GenBank/DDBJ whole genome shotgun (WGS) entry which is preliminary data.</text>
</comment>
<dbReference type="Proteomes" id="UP001359559">
    <property type="component" value="Unassembled WGS sequence"/>
</dbReference>
<dbReference type="AlphaFoldDB" id="A0AAN9EWU9"/>
<accession>A0AAN9EWU9</accession>
<reference evidence="1 2" key="1">
    <citation type="submission" date="2024-01" db="EMBL/GenBank/DDBJ databases">
        <title>The genomes of 5 underutilized Papilionoideae crops provide insights into root nodulation and disease resistance.</title>
        <authorList>
            <person name="Yuan L."/>
        </authorList>
    </citation>
    <scope>NUCLEOTIDE SEQUENCE [LARGE SCALE GENOMIC DNA]</scope>
    <source>
        <strain evidence="1">LY-2023</strain>
        <tissue evidence="1">Leaf</tissue>
    </source>
</reference>
<name>A0AAN9EWU9_CLITE</name>
<sequence length="73" mass="8313">MILLASLLQFYVRSKMSYMLITGMKIVSLVENAFEFWLNTGTNVSLSEKSFDGQIAMEISYRCLSFAVKVFTV</sequence>
<dbReference type="EMBL" id="JAYKXN010000008">
    <property type="protein sequence ID" value="KAK7264529.1"/>
    <property type="molecule type" value="Genomic_DNA"/>
</dbReference>
<evidence type="ECO:0000313" key="1">
    <source>
        <dbReference type="EMBL" id="KAK7264529.1"/>
    </source>
</evidence>